<accession>A0ABP0GCV8</accession>
<protein>
    <submittedName>
        <fullName evidence="1">Uncharacterized protein</fullName>
    </submittedName>
</protein>
<keyword evidence="2" id="KW-1185">Reference proteome</keyword>
<reference evidence="1 2" key="1">
    <citation type="submission" date="2024-02" db="EMBL/GenBank/DDBJ databases">
        <authorList>
            <person name="Daric V."/>
            <person name="Darras S."/>
        </authorList>
    </citation>
    <scope>NUCLEOTIDE SEQUENCE [LARGE SCALE GENOMIC DNA]</scope>
</reference>
<proteinExistence type="predicted"/>
<evidence type="ECO:0000313" key="2">
    <source>
        <dbReference type="Proteomes" id="UP001642483"/>
    </source>
</evidence>
<gene>
    <name evidence="1" type="ORF">CVLEPA_LOCUS20471</name>
</gene>
<comment type="caution">
    <text evidence="1">The sequence shown here is derived from an EMBL/GenBank/DDBJ whole genome shotgun (WGS) entry which is preliminary data.</text>
</comment>
<organism evidence="1 2">
    <name type="scientific">Clavelina lepadiformis</name>
    <name type="common">Light-bulb sea squirt</name>
    <name type="synonym">Ascidia lepadiformis</name>
    <dbReference type="NCBI Taxonomy" id="159417"/>
    <lineage>
        <taxon>Eukaryota</taxon>
        <taxon>Metazoa</taxon>
        <taxon>Chordata</taxon>
        <taxon>Tunicata</taxon>
        <taxon>Ascidiacea</taxon>
        <taxon>Aplousobranchia</taxon>
        <taxon>Clavelinidae</taxon>
        <taxon>Clavelina</taxon>
    </lineage>
</organism>
<dbReference type="Proteomes" id="UP001642483">
    <property type="component" value="Unassembled WGS sequence"/>
</dbReference>
<sequence>MDDIEKLKSRMSDSFAVADTNLEGLAKDISRVQSMFQPYEDKIASMQAEISSFQSSVNKFDANSKQSEVSLRDRLAQFETGSRNFEEDLSEKIKLLEKTLTQQVSDLTVQTVNAKQVAEGVRTSLDEIRSNMKSDIADALSSVKNDLKIVKEISDEVVVKQRQAEMDIAKLNIKSENDNALTNVQAEMTSLNQKVSEAAQNYAKVDGLINQTERKLVSQISTLTEHVRASKNDVASMRNDALVISEAVNQLRSDVQIAKATSDSLGAKINNYKDEMMKAFKREGDIVRSYDEN</sequence>
<name>A0ABP0GCV8_CLALP</name>
<evidence type="ECO:0000313" key="1">
    <source>
        <dbReference type="EMBL" id="CAK8688454.1"/>
    </source>
</evidence>
<dbReference type="EMBL" id="CAWYQH010000108">
    <property type="protein sequence ID" value="CAK8688454.1"/>
    <property type="molecule type" value="Genomic_DNA"/>
</dbReference>